<keyword evidence="4" id="KW-1185">Reference proteome</keyword>
<dbReference type="PANTHER" id="PTHR30605:SF0">
    <property type="entry name" value="ANHYDRO-N-ACETYLMURAMIC ACID KINASE"/>
    <property type="match status" value="1"/>
</dbReference>
<comment type="pathway">
    <text evidence="1">Cell wall biogenesis; peptidoglycan recycling.</text>
</comment>
<dbReference type="SUPFAM" id="SSF53067">
    <property type="entry name" value="Actin-like ATPase domain"/>
    <property type="match status" value="1"/>
</dbReference>
<comment type="pathway">
    <text evidence="1">Amino-sugar metabolism; 1,6-anhydro-N-acetylmuramate degradation.</text>
</comment>
<dbReference type="NCBIfam" id="NF007146">
    <property type="entry name" value="PRK09585.2-6"/>
    <property type="match status" value="1"/>
</dbReference>
<feature type="region of interest" description="Disordered" evidence="2">
    <location>
        <begin position="364"/>
        <end position="390"/>
    </location>
</feature>
<comment type="function">
    <text evidence="1">Catalyzes the specific phosphorylation of 1,6-anhydro-N-acetylmuramic acid (anhMurNAc) with the simultaneous cleavage of the 1,6-anhydro ring, generating MurNAc-6-P. Is required for the utilization of anhMurNAc either imported from the medium or derived from its own cell wall murein, and thus plays a role in cell wall recycling.</text>
</comment>
<accession>A0A852TPZ2</accession>
<reference evidence="3 4" key="1">
    <citation type="submission" date="2020-07" db="EMBL/GenBank/DDBJ databases">
        <title>Sequencing the genomes of 1000 actinobacteria strains.</title>
        <authorList>
            <person name="Klenk H.-P."/>
        </authorList>
    </citation>
    <scope>NUCLEOTIDE SEQUENCE [LARGE SCALE GENOMIC DNA]</scope>
    <source>
        <strain evidence="3 4">CXB654</strain>
    </source>
</reference>
<keyword evidence="1 3" id="KW-0418">Kinase</keyword>
<dbReference type="HAMAP" id="MF_01270">
    <property type="entry name" value="AnhMurNAc_kinase"/>
    <property type="match status" value="1"/>
</dbReference>
<comment type="caution">
    <text evidence="3">The sequence shown here is derived from an EMBL/GenBank/DDBJ whole genome shotgun (WGS) entry which is preliminary data.</text>
</comment>
<evidence type="ECO:0000256" key="1">
    <source>
        <dbReference type="HAMAP-Rule" id="MF_01270"/>
    </source>
</evidence>
<keyword evidence="1" id="KW-0547">Nucleotide-binding</keyword>
<protein>
    <recommendedName>
        <fullName evidence="1">Anhydro-N-acetylmuramic acid kinase</fullName>
        <ecNumber evidence="1">2.7.1.170</ecNumber>
    </recommendedName>
    <alternativeName>
        <fullName evidence="1">AnhMurNAc kinase</fullName>
    </alternativeName>
</protein>
<keyword evidence="1 3" id="KW-0808">Transferase</keyword>
<dbReference type="Pfam" id="PF03702">
    <property type="entry name" value="AnmK"/>
    <property type="match status" value="1"/>
</dbReference>
<dbReference type="Gene3D" id="3.30.420.40">
    <property type="match status" value="2"/>
</dbReference>
<dbReference type="RefSeq" id="WP_179641586.1">
    <property type="nucleotide sequence ID" value="NZ_BAAAYY010000007.1"/>
</dbReference>
<evidence type="ECO:0000313" key="4">
    <source>
        <dbReference type="Proteomes" id="UP000589036"/>
    </source>
</evidence>
<comment type="catalytic activity">
    <reaction evidence="1">
        <text>1,6-anhydro-N-acetyl-beta-muramate + ATP + H2O = N-acetyl-D-muramate 6-phosphate + ADP + H(+)</text>
        <dbReference type="Rhea" id="RHEA:24952"/>
        <dbReference type="ChEBI" id="CHEBI:15377"/>
        <dbReference type="ChEBI" id="CHEBI:15378"/>
        <dbReference type="ChEBI" id="CHEBI:30616"/>
        <dbReference type="ChEBI" id="CHEBI:58690"/>
        <dbReference type="ChEBI" id="CHEBI:58722"/>
        <dbReference type="ChEBI" id="CHEBI:456216"/>
        <dbReference type="EC" id="2.7.1.170"/>
    </reaction>
</comment>
<dbReference type="GO" id="GO:0009254">
    <property type="term" value="P:peptidoglycan turnover"/>
    <property type="evidence" value="ECO:0007669"/>
    <property type="project" value="UniProtKB-UniRule"/>
</dbReference>
<dbReference type="EMBL" id="JACCCC010000001">
    <property type="protein sequence ID" value="NYE45347.1"/>
    <property type="molecule type" value="Genomic_DNA"/>
</dbReference>
<dbReference type="GO" id="GO:0005524">
    <property type="term" value="F:ATP binding"/>
    <property type="evidence" value="ECO:0007669"/>
    <property type="project" value="UniProtKB-UniRule"/>
</dbReference>
<gene>
    <name evidence="1" type="primary">anmK</name>
    <name evidence="3" type="ORF">HDA32_000467</name>
</gene>
<dbReference type="GO" id="GO:0016301">
    <property type="term" value="F:kinase activity"/>
    <property type="evidence" value="ECO:0007669"/>
    <property type="project" value="UniProtKB-KW"/>
</dbReference>
<dbReference type="AlphaFoldDB" id="A0A852TPZ2"/>
<dbReference type="GO" id="GO:0097175">
    <property type="term" value="P:1,6-anhydro-N-acetyl-beta-muramic acid catabolic process"/>
    <property type="evidence" value="ECO:0007669"/>
    <property type="project" value="UniProtKB-UniRule"/>
</dbReference>
<keyword evidence="1" id="KW-0067">ATP-binding</keyword>
<sequence length="390" mass="39875">MIVIGLSSGTSVDGIDVAVADIRSAGREVLLTPIGHGAAALPGSLRDDVLAALPPASTTMGDVCRLDTGIGRAFADAARYALDELCPGGAADLVASHGQTVFHWVRDGAAHGTLQLGQPAWIAEATGLPVVSDLRARDIAAGGQGAPLASTLDVLWLSGREGTTAALNLGGIANLTVVSPGRAPFAFDTGPANALLDLAAARVGEPMDRDGARARRGRVRPDLLARLRSDPYYARPAPKSTGRELFHADHLDAALAGLDVAEDDLFATLVALTAGTVADACRAHGVTEVIGSGGGMRNPAMTEALRAGLAPARLLSAADHGIDPDAKEAYLFALLGFLTWHGLPSAIPSCTGARTATVAGRITPAARPAAPPDRLRLVPASSPSSRHQSR</sequence>
<comment type="similarity">
    <text evidence="1">Belongs to the anhydro-N-acetylmuramic acid kinase family.</text>
</comment>
<evidence type="ECO:0000256" key="2">
    <source>
        <dbReference type="SAM" id="MobiDB-lite"/>
    </source>
</evidence>
<proteinExistence type="inferred from homology"/>
<evidence type="ECO:0000313" key="3">
    <source>
        <dbReference type="EMBL" id="NYE45347.1"/>
    </source>
</evidence>
<dbReference type="GO" id="GO:0016773">
    <property type="term" value="F:phosphotransferase activity, alcohol group as acceptor"/>
    <property type="evidence" value="ECO:0007669"/>
    <property type="project" value="UniProtKB-UniRule"/>
</dbReference>
<dbReference type="InterPro" id="IPR043129">
    <property type="entry name" value="ATPase_NBD"/>
</dbReference>
<dbReference type="InterPro" id="IPR005338">
    <property type="entry name" value="Anhydro_N_Ac-Mur_kinase"/>
</dbReference>
<feature type="binding site" evidence="1">
    <location>
        <begin position="9"/>
        <end position="16"/>
    </location>
    <ligand>
        <name>ATP</name>
        <dbReference type="ChEBI" id="CHEBI:30616"/>
    </ligand>
</feature>
<dbReference type="Proteomes" id="UP000589036">
    <property type="component" value="Unassembled WGS sequence"/>
</dbReference>
<dbReference type="UniPathway" id="UPA00343"/>
<feature type="compositionally biased region" description="Polar residues" evidence="2">
    <location>
        <begin position="381"/>
        <end position="390"/>
    </location>
</feature>
<dbReference type="EC" id="2.7.1.170" evidence="1"/>
<dbReference type="PANTHER" id="PTHR30605">
    <property type="entry name" value="ANHYDRO-N-ACETYLMURAMIC ACID KINASE"/>
    <property type="match status" value="1"/>
</dbReference>
<dbReference type="GO" id="GO:0006040">
    <property type="term" value="P:amino sugar metabolic process"/>
    <property type="evidence" value="ECO:0007669"/>
    <property type="project" value="InterPro"/>
</dbReference>
<organism evidence="3 4">
    <name type="scientific">Spinactinospora alkalitolerans</name>
    <dbReference type="NCBI Taxonomy" id="687207"/>
    <lineage>
        <taxon>Bacteria</taxon>
        <taxon>Bacillati</taxon>
        <taxon>Actinomycetota</taxon>
        <taxon>Actinomycetes</taxon>
        <taxon>Streptosporangiales</taxon>
        <taxon>Nocardiopsidaceae</taxon>
        <taxon>Spinactinospora</taxon>
    </lineage>
</organism>
<keyword evidence="1" id="KW-0119">Carbohydrate metabolism</keyword>
<dbReference type="UniPathway" id="UPA00544"/>
<name>A0A852TPZ2_9ACTN</name>